<sequence>MQSVKLTLLIEEGADLDMEVRVVNTEQATGANTAPVTTLRPRVVIVGRDDDEYTLGGYAGI</sequence>
<evidence type="ECO:0000313" key="1">
    <source>
        <dbReference type="EMBL" id="NII05021.1"/>
    </source>
</evidence>
<comment type="caution">
    <text evidence="1">The sequence shown here is derived from an EMBL/GenBank/DDBJ whole genome shotgun (WGS) entry which is preliminary data.</text>
</comment>
<protein>
    <submittedName>
        <fullName evidence="1">Uncharacterized protein</fullName>
    </submittedName>
</protein>
<reference evidence="1 2" key="1">
    <citation type="submission" date="2020-03" db="EMBL/GenBank/DDBJ databases">
        <authorList>
            <person name="Lai Q."/>
        </authorList>
    </citation>
    <scope>NUCLEOTIDE SEQUENCE [LARGE SCALE GENOMIC DNA]</scope>
    <source>
        <strain evidence="1 2">CCUG 25036</strain>
    </source>
</reference>
<accession>A0A7X5U6X7</accession>
<organism evidence="1 2">
    <name type="scientific">Luteibacter anthropi</name>
    <dbReference type="NCBI Taxonomy" id="564369"/>
    <lineage>
        <taxon>Bacteria</taxon>
        <taxon>Pseudomonadati</taxon>
        <taxon>Pseudomonadota</taxon>
        <taxon>Gammaproteobacteria</taxon>
        <taxon>Lysobacterales</taxon>
        <taxon>Rhodanobacteraceae</taxon>
        <taxon>Luteibacter</taxon>
    </lineage>
</organism>
<name>A0A7X5U6X7_9GAMM</name>
<evidence type="ECO:0000313" key="2">
    <source>
        <dbReference type="Proteomes" id="UP000490980"/>
    </source>
</evidence>
<dbReference type="EMBL" id="JAARLZ010000001">
    <property type="protein sequence ID" value="NII05021.1"/>
    <property type="molecule type" value="Genomic_DNA"/>
</dbReference>
<proteinExistence type="predicted"/>
<gene>
    <name evidence="1" type="ORF">HBF25_01320</name>
</gene>
<dbReference type="Proteomes" id="UP000490980">
    <property type="component" value="Unassembled WGS sequence"/>
</dbReference>
<dbReference type="AlphaFoldDB" id="A0A7X5U6X7"/>
<dbReference type="RefSeq" id="WP_166945828.1">
    <property type="nucleotide sequence ID" value="NZ_JAARLZ010000001.1"/>
</dbReference>
<keyword evidence="2" id="KW-1185">Reference proteome</keyword>